<gene>
    <name evidence="2" type="ORF">R3P38DRAFT_2764746</name>
</gene>
<accession>A0AAW0D968</accession>
<reference evidence="2 3" key="1">
    <citation type="journal article" date="2024" name="J Genomics">
        <title>Draft genome sequencing and assembly of Favolaschia claudopus CIRM-BRFM 2984 isolated from oak limbs.</title>
        <authorList>
            <person name="Navarro D."/>
            <person name="Drula E."/>
            <person name="Chaduli D."/>
            <person name="Cazenave R."/>
            <person name="Ahrendt S."/>
            <person name="Wang J."/>
            <person name="Lipzen A."/>
            <person name="Daum C."/>
            <person name="Barry K."/>
            <person name="Grigoriev I.V."/>
            <person name="Favel A."/>
            <person name="Rosso M.N."/>
            <person name="Martin F."/>
        </authorList>
    </citation>
    <scope>NUCLEOTIDE SEQUENCE [LARGE SCALE GENOMIC DNA]</scope>
    <source>
        <strain evidence="2 3">CIRM-BRFM 2984</strain>
    </source>
</reference>
<dbReference type="AlphaFoldDB" id="A0AAW0D968"/>
<dbReference type="EMBL" id="JAWWNJ010000009">
    <property type="protein sequence ID" value="KAK7048835.1"/>
    <property type="molecule type" value="Genomic_DNA"/>
</dbReference>
<evidence type="ECO:0000313" key="3">
    <source>
        <dbReference type="Proteomes" id="UP001362999"/>
    </source>
</evidence>
<name>A0AAW0D968_9AGAR</name>
<organism evidence="2 3">
    <name type="scientific">Favolaschia claudopus</name>
    <dbReference type="NCBI Taxonomy" id="2862362"/>
    <lineage>
        <taxon>Eukaryota</taxon>
        <taxon>Fungi</taxon>
        <taxon>Dikarya</taxon>
        <taxon>Basidiomycota</taxon>
        <taxon>Agaricomycotina</taxon>
        <taxon>Agaricomycetes</taxon>
        <taxon>Agaricomycetidae</taxon>
        <taxon>Agaricales</taxon>
        <taxon>Marasmiineae</taxon>
        <taxon>Mycenaceae</taxon>
        <taxon>Favolaschia</taxon>
    </lineage>
</organism>
<keyword evidence="3" id="KW-1185">Reference proteome</keyword>
<comment type="caution">
    <text evidence="2">The sequence shown here is derived from an EMBL/GenBank/DDBJ whole genome shotgun (WGS) entry which is preliminary data.</text>
</comment>
<feature type="region of interest" description="Disordered" evidence="1">
    <location>
        <begin position="175"/>
        <end position="200"/>
    </location>
</feature>
<proteinExistence type="predicted"/>
<dbReference type="Proteomes" id="UP001362999">
    <property type="component" value="Unassembled WGS sequence"/>
</dbReference>
<protein>
    <submittedName>
        <fullName evidence="2">Uncharacterized protein</fullName>
    </submittedName>
</protein>
<evidence type="ECO:0000313" key="2">
    <source>
        <dbReference type="EMBL" id="KAK7048835.1"/>
    </source>
</evidence>
<evidence type="ECO:0000256" key="1">
    <source>
        <dbReference type="SAM" id="MobiDB-lite"/>
    </source>
</evidence>
<sequence length="384" mass="42015">MSLPYLLQSSCKSRIVGWGLPEPGSCFIHPSRPKRSRSASFDVKKLILYLTQTSCEFGAMQYKRQRRVRRLLTSLVNLVNSSMTQRVNSETVLEGGMPLSGVLWLRSDPRTSGGFLDFEGKLGKNTKKYRGQELSQAGGGRNRQAGGQQGHFLFKSGGRTGLDCKFSRITNRDESSFKEREKASKPGETHSNRRAKESRDAARVKCGGVVGCVQVAGKSVQKVWIEAYRTPETQTTGSVAFFEDCPFPEAGGAVLRGPLTVTFTENRYHFKVSYTDNSQGHYTTTADGTTCNVIRIHRPAKRTPHAKMAATHMHTRGIHLRPSDTAASKGGWGGWGGGGGGAATAFRQAAKIQMDRGGSVVLTKYDERYSVAAKHPAAHPLEGR</sequence>